<evidence type="ECO:0000256" key="1">
    <source>
        <dbReference type="ARBA" id="ARBA00004123"/>
    </source>
</evidence>
<sequence>MTLLVSFTQAELAERLAAVLPLLSAEGALLYFKVFAKTMQREWFGIDKLRLDKFMMLVRKFLHQLFVHLQEGGWDSERTAAYCAFLSEEVFLMSDREPSAGFSLHLADIAVSELCAACDEAGPVPRDALEALLEPFCLAAARTKRPALMARLQDGVFGELLEMGSNGALANMDMQTMGARLFDLGAQSEVRARNREVLYALSKLFERAEAKRQKKLNEPARPPAPASGAGSGAPPAAAGSRGAGTEAPVKQSGKKQRAAEAPCASDLAGACEGELPAPSTPLTTQGAAAAAPAKQSGKKRKQTVDLPATQLNGQSGAQSTGKKRKKSMAALVAEAAAMKAGRSAGGAQPVAASTPDAATPSGRPPTTPSSAIAAAAKLTESQRKKQVKFQMKNNLYFEKGGPVPPAEVRTPPTAKPKGSALKKTSSVAPRPKSPRMQGSGLKRKTKAALFF</sequence>
<evidence type="ECO:0000313" key="7">
    <source>
        <dbReference type="Proteomes" id="UP000007264"/>
    </source>
</evidence>
<dbReference type="EMBL" id="AGSI01000002">
    <property type="protein sequence ID" value="EIE26744.1"/>
    <property type="molecule type" value="Genomic_DNA"/>
</dbReference>
<keyword evidence="4" id="KW-0539">Nucleus</keyword>
<dbReference type="KEGG" id="csl:COCSUDRAFT_39748"/>
<evidence type="ECO:0000256" key="5">
    <source>
        <dbReference type="SAM" id="MobiDB-lite"/>
    </source>
</evidence>
<feature type="compositionally biased region" description="Polar residues" evidence="5">
    <location>
        <begin position="309"/>
        <end position="320"/>
    </location>
</feature>
<feature type="compositionally biased region" description="Basic residues" evidence="5">
    <location>
        <begin position="441"/>
        <end position="451"/>
    </location>
</feature>
<gene>
    <name evidence="6" type="ORF">COCSUDRAFT_39748</name>
</gene>
<dbReference type="GO" id="GO:0006364">
    <property type="term" value="P:rRNA processing"/>
    <property type="evidence" value="ECO:0007669"/>
    <property type="project" value="UniProtKB-KW"/>
</dbReference>
<dbReference type="InterPro" id="IPR010301">
    <property type="entry name" value="RRP1"/>
</dbReference>
<reference evidence="6 7" key="1">
    <citation type="journal article" date="2012" name="Genome Biol.">
        <title>The genome of the polar eukaryotic microalga coccomyxa subellipsoidea reveals traits of cold adaptation.</title>
        <authorList>
            <person name="Blanc G."/>
            <person name="Agarkova I."/>
            <person name="Grimwood J."/>
            <person name="Kuo A."/>
            <person name="Brueggeman A."/>
            <person name="Dunigan D."/>
            <person name="Gurnon J."/>
            <person name="Ladunga I."/>
            <person name="Lindquist E."/>
            <person name="Lucas S."/>
            <person name="Pangilinan J."/>
            <person name="Proschold T."/>
            <person name="Salamov A."/>
            <person name="Schmutz J."/>
            <person name="Weeks D."/>
            <person name="Yamada T."/>
            <person name="Claverie J.M."/>
            <person name="Grigoriev I."/>
            <person name="Van Etten J."/>
            <person name="Lomsadze A."/>
            <person name="Borodovsky M."/>
        </authorList>
    </citation>
    <scope>NUCLEOTIDE SEQUENCE [LARGE SCALE GENOMIC DNA]</scope>
    <source>
        <strain evidence="6 7">C-169</strain>
    </source>
</reference>
<dbReference type="PANTHER" id="PTHR13026:SF0">
    <property type="entry name" value="RIBOSOMAL RNA PROCESSING 1B"/>
    <property type="match status" value="1"/>
</dbReference>
<dbReference type="OrthoDB" id="2019504at2759"/>
<comment type="caution">
    <text evidence="6">The sequence shown here is derived from an EMBL/GenBank/DDBJ whole genome shotgun (WGS) entry which is preliminary data.</text>
</comment>
<evidence type="ECO:0000256" key="3">
    <source>
        <dbReference type="ARBA" id="ARBA00022552"/>
    </source>
</evidence>
<dbReference type="STRING" id="574566.I0Z7X5"/>
<dbReference type="PANTHER" id="PTHR13026">
    <property type="entry name" value="NNP-1 PROTEIN NOVEL NUCLEAR PROTEIN 1 NOP52"/>
    <property type="match status" value="1"/>
</dbReference>
<dbReference type="RefSeq" id="XP_005651288.1">
    <property type="nucleotide sequence ID" value="XM_005651231.1"/>
</dbReference>
<dbReference type="GO" id="GO:0030688">
    <property type="term" value="C:preribosome, small subunit precursor"/>
    <property type="evidence" value="ECO:0007669"/>
    <property type="project" value="InterPro"/>
</dbReference>
<accession>I0Z7X5</accession>
<dbReference type="AlphaFoldDB" id="I0Z7X5"/>
<feature type="region of interest" description="Disordered" evidence="5">
    <location>
        <begin position="212"/>
        <end position="370"/>
    </location>
</feature>
<name>I0Z7X5_COCSC</name>
<protein>
    <submittedName>
        <fullName evidence="6">Uncharacterized protein</fullName>
    </submittedName>
</protein>
<feature type="compositionally biased region" description="Low complexity" evidence="5">
    <location>
        <begin position="226"/>
        <end position="244"/>
    </location>
</feature>
<proteinExistence type="inferred from homology"/>
<keyword evidence="7" id="KW-1185">Reference proteome</keyword>
<dbReference type="GO" id="GO:0005634">
    <property type="term" value="C:nucleus"/>
    <property type="evidence" value="ECO:0007669"/>
    <property type="project" value="UniProtKB-SubCell"/>
</dbReference>
<evidence type="ECO:0000256" key="2">
    <source>
        <dbReference type="ARBA" id="ARBA00006374"/>
    </source>
</evidence>
<keyword evidence="3" id="KW-0698">rRNA processing</keyword>
<evidence type="ECO:0000313" key="6">
    <source>
        <dbReference type="EMBL" id="EIE26744.1"/>
    </source>
</evidence>
<comment type="subcellular location">
    <subcellularLocation>
        <location evidence="1">Nucleus</location>
    </subcellularLocation>
</comment>
<dbReference type="GeneID" id="17044754"/>
<feature type="compositionally biased region" description="Low complexity" evidence="5">
    <location>
        <begin position="329"/>
        <end position="340"/>
    </location>
</feature>
<evidence type="ECO:0000256" key="4">
    <source>
        <dbReference type="ARBA" id="ARBA00023242"/>
    </source>
</evidence>
<comment type="similarity">
    <text evidence="2">Belongs to the RRP1 family.</text>
</comment>
<dbReference type="Proteomes" id="UP000007264">
    <property type="component" value="Unassembled WGS sequence"/>
</dbReference>
<feature type="region of interest" description="Disordered" evidence="5">
    <location>
        <begin position="396"/>
        <end position="451"/>
    </location>
</feature>
<dbReference type="Pfam" id="PF05997">
    <property type="entry name" value="Nop52"/>
    <property type="match status" value="1"/>
</dbReference>
<dbReference type="eggNOG" id="KOG3911">
    <property type="taxonomic scope" value="Eukaryota"/>
</dbReference>
<organism evidence="6 7">
    <name type="scientific">Coccomyxa subellipsoidea (strain C-169)</name>
    <name type="common">Green microalga</name>
    <dbReference type="NCBI Taxonomy" id="574566"/>
    <lineage>
        <taxon>Eukaryota</taxon>
        <taxon>Viridiplantae</taxon>
        <taxon>Chlorophyta</taxon>
        <taxon>core chlorophytes</taxon>
        <taxon>Trebouxiophyceae</taxon>
        <taxon>Trebouxiophyceae incertae sedis</taxon>
        <taxon>Coccomyxaceae</taxon>
        <taxon>Coccomyxa</taxon>
        <taxon>Coccomyxa subellipsoidea</taxon>
    </lineage>
</organism>